<dbReference type="PRINTS" id="PR00207">
    <property type="entry name" value="FLAGELLIN"/>
</dbReference>
<keyword evidence="7" id="KW-0969">Cilium</keyword>
<dbReference type="Pfam" id="PF00669">
    <property type="entry name" value="Flagellin_N"/>
    <property type="match status" value="1"/>
</dbReference>
<dbReference type="PANTHER" id="PTHR42792">
    <property type="entry name" value="FLAGELLIN"/>
    <property type="match status" value="1"/>
</dbReference>
<dbReference type="InterPro" id="IPR010810">
    <property type="entry name" value="Flagellin_hook_IN_motif"/>
</dbReference>
<evidence type="ECO:0000256" key="1">
    <source>
        <dbReference type="ARBA" id="ARBA00005709"/>
    </source>
</evidence>
<comment type="similarity">
    <text evidence="1 4">Belongs to the bacterial flagellin family.</text>
</comment>
<proteinExistence type="inferred from homology"/>
<evidence type="ECO:0000259" key="6">
    <source>
        <dbReference type="Pfam" id="PF00700"/>
    </source>
</evidence>
<evidence type="ECO:0000256" key="3">
    <source>
        <dbReference type="ARBA" id="ARBA00023143"/>
    </source>
</evidence>
<comment type="caution">
    <text evidence="7">The sequence shown here is derived from an EMBL/GenBank/DDBJ whole genome shotgun (WGS) entry which is preliminary data.</text>
</comment>
<keyword evidence="7" id="KW-0966">Cell projection</keyword>
<protein>
    <recommendedName>
        <fullName evidence="4">Flagellin</fullName>
    </recommendedName>
</protein>
<dbReference type="Gene3D" id="2.170.280.10">
    <property type="entry name" value="f41 fragment of flagellin, middle domain"/>
    <property type="match status" value="1"/>
</dbReference>
<dbReference type="Gene3D" id="2.30.220.10">
    <property type="entry name" value="f41 fragment of flagellin, C-terminal domain"/>
    <property type="match status" value="1"/>
</dbReference>
<organism evidence="7 8">
    <name type="scientific">Marinobacter koreensis</name>
    <dbReference type="NCBI Taxonomy" id="335974"/>
    <lineage>
        <taxon>Bacteria</taxon>
        <taxon>Pseudomonadati</taxon>
        <taxon>Pseudomonadota</taxon>
        <taxon>Gammaproteobacteria</taxon>
        <taxon>Pseudomonadales</taxon>
        <taxon>Marinobacteraceae</taxon>
        <taxon>Marinobacter</taxon>
    </lineage>
</organism>
<evidence type="ECO:0000313" key="8">
    <source>
        <dbReference type="Proteomes" id="UP001596055"/>
    </source>
</evidence>
<keyword evidence="7" id="KW-0282">Flagellum</keyword>
<dbReference type="InterPro" id="IPR046358">
    <property type="entry name" value="Flagellin_C"/>
</dbReference>
<sequence>MPQIINTNIASLNAQRNLNASQRDADTALQRLSSGLRINSAKDDAAGLAISERFTSQIRGLNQAQRNANDGISLAQTAEGALDESGQVLQRIRELSIQSANSTNSASDRAALQSEVNQLKQELQRIAETTEFNGLKLLDGSFQAQSFQVGANENQTISVSVTGATNQDLGNYQIQKASSVDNVGAGSPSTAESNLTVAQANHPVGTQNLTVASALGQETFQIDAGSSAREIAAEVNKRSEATGVSATARTTAEITTDTAGTISFDLITPSGESSRITATVNDPEDLSELATVINRAAGKTGINAEVDGGTINLTQDGGDDIQIDNFSHSGPGNLTVSGAEGSGTSTDLLGNDTSKDSLVVTGVVDFSSSDAYTVSSDAENNATDKSIFDVAADTPVGSQKLTVASIDISTIEGAGAAISVIDGALAVVNGIRADLGAVQSRFESTIANLSTTSENLSAARSRIQDADFAAETAELARTQVLQQAGLSILAQANARPQQVLQLLQG</sequence>
<keyword evidence="3 4" id="KW-0975">Bacterial flagellum</keyword>
<reference evidence="8" key="1">
    <citation type="journal article" date="2019" name="Int. J. Syst. Evol. Microbiol.">
        <title>The Global Catalogue of Microorganisms (GCM) 10K type strain sequencing project: providing services to taxonomists for standard genome sequencing and annotation.</title>
        <authorList>
            <consortium name="The Broad Institute Genomics Platform"/>
            <consortium name="The Broad Institute Genome Sequencing Center for Infectious Disease"/>
            <person name="Wu L."/>
            <person name="Ma J."/>
        </authorList>
    </citation>
    <scope>NUCLEOTIDE SEQUENCE [LARGE SCALE GENOMIC DNA]</scope>
    <source>
        <strain evidence="8">CGMCC 4.1799</strain>
    </source>
</reference>
<dbReference type="PANTHER" id="PTHR42792:SF2">
    <property type="entry name" value="FLAGELLIN"/>
    <property type="match status" value="1"/>
</dbReference>
<dbReference type="InterPro" id="IPR001029">
    <property type="entry name" value="Flagellin_N"/>
</dbReference>
<gene>
    <name evidence="7" type="ORF">ACFPQA_05060</name>
</gene>
<name>A0ABW0RLJ2_9GAMM</name>
<evidence type="ECO:0000259" key="5">
    <source>
        <dbReference type="Pfam" id="PF00669"/>
    </source>
</evidence>
<dbReference type="InterPro" id="IPR042187">
    <property type="entry name" value="Flagellin_C_sub2"/>
</dbReference>
<accession>A0ABW0RLJ2</accession>
<dbReference type="EMBL" id="JBHSNL010000001">
    <property type="protein sequence ID" value="MFC5544405.1"/>
    <property type="molecule type" value="Genomic_DNA"/>
</dbReference>
<dbReference type="Pfam" id="PF00700">
    <property type="entry name" value="Flagellin_C"/>
    <property type="match status" value="1"/>
</dbReference>
<evidence type="ECO:0000256" key="4">
    <source>
        <dbReference type="RuleBase" id="RU362073"/>
    </source>
</evidence>
<evidence type="ECO:0000313" key="7">
    <source>
        <dbReference type="EMBL" id="MFC5544405.1"/>
    </source>
</evidence>
<feature type="domain" description="Flagellin N-terminal" evidence="5">
    <location>
        <begin position="5"/>
        <end position="142"/>
    </location>
</feature>
<dbReference type="Pfam" id="PF07196">
    <property type="entry name" value="Flagellin_IN"/>
    <property type="match status" value="2"/>
</dbReference>
<keyword evidence="8" id="KW-1185">Reference proteome</keyword>
<dbReference type="Gene3D" id="6.10.10.10">
    <property type="entry name" value="Flagellar export chaperone, C-terminal domain"/>
    <property type="match status" value="1"/>
</dbReference>
<dbReference type="InterPro" id="IPR001492">
    <property type="entry name" value="Flagellin"/>
</dbReference>
<dbReference type="SUPFAM" id="SSF64518">
    <property type="entry name" value="Phase 1 flagellin"/>
    <property type="match status" value="1"/>
</dbReference>
<evidence type="ECO:0000256" key="2">
    <source>
        <dbReference type="ARBA" id="ARBA00022525"/>
    </source>
</evidence>
<comment type="function">
    <text evidence="4">Flagellin is the subunit protein which polymerizes to form the filaments of bacterial flagella.</text>
</comment>
<dbReference type="RefSeq" id="WP_248154667.1">
    <property type="nucleotide sequence ID" value="NZ_JAKZAJ010000001.1"/>
</dbReference>
<dbReference type="Proteomes" id="UP001596055">
    <property type="component" value="Unassembled WGS sequence"/>
</dbReference>
<dbReference type="Gene3D" id="1.20.1330.10">
    <property type="entry name" value="f41 fragment of flagellin, N-terminal domain"/>
    <property type="match status" value="1"/>
</dbReference>
<feature type="domain" description="Flagellin C-terminal" evidence="6">
    <location>
        <begin position="418"/>
        <end position="503"/>
    </location>
</feature>
<comment type="subcellular location">
    <subcellularLocation>
        <location evidence="4">Secreted</location>
    </subcellularLocation>
    <subcellularLocation>
        <location evidence="4">Bacterial flagellum</location>
    </subcellularLocation>
</comment>
<keyword evidence="2 4" id="KW-0964">Secreted</keyword>